<dbReference type="EMBL" id="CAXAMM010041095">
    <property type="protein sequence ID" value="CAK9097284.1"/>
    <property type="molecule type" value="Genomic_DNA"/>
</dbReference>
<sequence length="798" mass="89440">MLSAVAVDRDSLESLAKASLGIDINLRPTDAVKFATLFLAWQCSKKRVSELDAEAEVQKAPKPIPALEMQNEDDEAETGNIQLAKSGVLKIKKAKIETANPDVPKNVNPFTALEYLNYLCGKDVAMTASQTIEGTSLPSLKLVIHYEYQLRKEAMDKGKSKGKRGKNKPKSGALHRTPLQQELLDKLKAGYFDAVILSPPCATWSRALTGAIFQCRMGAPSQKPTRLLYNIPTLHTHTWPGLPQFDDQFKYIGPLQVTSFRHYLLAALKGANNLKGANDLTAGYLLAALKGALNNRVFLKVKFRVTKKGKKDWRERPESRIKHQVWYKGKARKTVDLRFIGTHVLKKELDVLLKSKGFNPDRKEGDVKTEIAYRRLQAWAVLTGDADHQFLSDVGFHGRGAWNTGGNPLGASRLRQERQKERRIRYLSRWEEDLSREPVLRDNYASAKGHMAKVKKHVEEDLGVKSHVEQPNQLAFPQFDDVEAMVNEFKEHAARARLMMAFDIKAAHRLVPIHPGTGACRPAGWMRRRRSCSTFGVASAAFWRGRVAGVAFHVFQRLLNPRAVFCLMLFADDGLELMEEMPLSWPKTRGGHAVEWIGYNVDIQSWRLGVRGGSFFDLHLAVKLAIKFFEGTIAAEPMKPLSDLPAVLGEIFRVDSMADVDGVAIGGEPFRTISSSELLAVTVAVMVFGPEGKWREGAGRISVTGFTDNLSNACLIDRFLTTKFPASLVLMELAKQLDAYSLDLDLSWIPREQNEESDDLSKGRCEKFDLKNRMEVDFERLDFLVLRELLEAATVVQD</sequence>
<name>A0ABP0RAN5_9DINO</name>
<accession>A0ABP0RAN5</accession>
<proteinExistence type="predicted"/>
<evidence type="ECO:0000313" key="4">
    <source>
        <dbReference type="Proteomes" id="UP001642464"/>
    </source>
</evidence>
<feature type="compositionally biased region" description="Basic residues" evidence="1">
    <location>
        <begin position="160"/>
        <end position="169"/>
    </location>
</feature>
<evidence type="ECO:0000313" key="2">
    <source>
        <dbReference type="EMBL" id="CAK9097284.1"/>
    </source>
</evidence>
<organism evidence="2 4">
    <name type="scientific">Durusdinium trenchii</name>
    <dbReference type="NCBI Taxonomy" id="1381693"/>
    <lineage>
        <taxon>Eukaryota</taxon>
        <taxon>Sar</taxon>
        <taxon>Alveolata</taxon>
        <taxon>Dinophyceae</taxon>
        <taxon>Suessiales</taxon>
        <taxon>Symbiodiniaceae</taxon>
        <taxon>Durusdinium</taxon>
    </lineage>
</organism>
<evidence type="ECO:0000256" key="1">
    <source>
        <dbReference type="SAM" id="MobiDB-lite"/>
    </source>
</evidence>
<dbReference type="EMBL" id="CAXAMM010041129">
    <property type="protein sequence ID" value="CAK9097536.1"/>
    <property type="molecule type" value="Genomic_DNA"/>
</dbReference>
<protein>
    <submittedName>
        <fullName evidence="2">Uncharacterized protein</fullName>
    </submittedName>
</protein>
<comment type="caution">
    <text evidence="2">The sequence shown here is derived from an EMBL/GenBank/DDBJ whole genome shotgun (WGS) entry which is preliminary data.</text>
</comment>
<reference evidence="2 4" key="1">
    <citation type="submission" date="2024-02" db="EMBL/GenBank/DDBJ databases">
        <authorList>
            <person name="Chen Y."/>
            <person name="Shah S."/>
            <person name="Dougan E. K."/>
            <person name="Thang M."/>
            <person name="Chan C."/>
        </authorList>
    </citation>
    <scope>NUCLEOTIDE SEQUENCE [LARGE SCALE GENOMIC DNA]</scope>
</reference>
<evidence type="ECO:0000313" key="3">
    <source>
        <dbReference type="EMBL" id="CAK9097536.1"/>
    </source>
</evidence>
<gene>
    <name evidence="2" type="ORF">SCF082_LOCUS45638</name>
    <name evidence="3" type="ORF">SCF082_LOCUS45754</name>
</gene>
<feature type="region of interest" description="Disordered" evidence="1">
    <location>
        <begin position="155"/>
        <end position="175"/>
    </location>
</feature>
<dbReference type="Proteomes" id="UP001642464">
    <property type="component" value="Unassembled WGS sequence"/>
</dbReference>
<keyword evidence="4" id="KW-1185">Reference proteome</keyword>